<evidence type="ECO:0000313" key="3">
    <source>
        <dbReference type="Proteomes" id="UP000248012"/>
    </source>
</evidence>
<dbReference type="OrthoDB" id="9791432at2"/>
<keyword evidence="3" id="KW-1185">Reference proteome</keyword>
<dbReference type="EMBL" id="QFVT01000006">
    <property type="protein sequence ID" value="PYC47492.1"/>
    <property type="molecule type" value="Genomic_DNA"/>
</dbReference>
<protein>
    <recommendedName>
        <fullName evidence="1">Magnesium transporter MgtE intracellular domain-containing protein</fullName>
    </recommendedName>
</protein>
<dbReference type="Proteomes" id="UP000248012">
    <property type="component" value="Unassembled WGS sequence"/>
</dbReference>
<proteinExistence type="predicted"/>
<gene>
    <name evidence="2" type="ORF">DI396_10335</name>
</gene>
<feature type="domain" description="Magnesium transporter MgtE intracellular" evidence="1">
    <location>
        <begin position="133"/>
        <end position="186"/>
    </location>
</feature>
<name>A0A2V4N0N8_9RHOB</name>
<reference evidence="2 3" key="1">
    <citation type="submission" date="2018-05" db="EMBL/GenBank/DDBJ databases">
        <title>Oceanovita maritima gen. nov., sp. nov., a marine bacterium in the family Rhodobacteraceae isolated from surface seawater of Lundu port Xiamen, China.</title>
        <authorList>
            <person name="Hetharua B.H."/>
            <person name="Min D."/>
            <person name="Liao H."/>
            <person name="Tian Y."/>
        </authorList>
    </citation>
    <scope>NUCLEOTIDE SEQUENCE [LARGE SCALE GENOMIC DNA]</scope>
    <source>
        <strain evidence="2 3">FSX-11</strain>
    </source>
</reference>
<dbReference type="AlphaFoldDB" id="A0A2V4N0N8"/>
<organism evidence="2 3">
    <name type="scientific">Litorivita pollutaquae</name>
    <dbReference type="NCBI Taxonomy" id="2200892"/>
    <lineage>
        <taxon>Bacteria</taxon>
        <taxon>Pseudomonadati</taxon>
        <taxon>Pseudomonadota</taxon>
        <taxon>Alphaproteobacteria</taxon>
        <taxon>Rhodobacterales</taxon>
        <taxon>Paracoccaceae</taxon>
        <taxon>Litorivita</taxon>
    </lineage>
</organism>
<evidence type="ECO:0000259" key="1">
    <source>
        <dbReference type="Pfam" id="PF03448"/>
    </source>
</evidence>
<evidence type="ECO:0000313" key="2">
    <source>
        <dbReference type="EMBL" id="PYC47492.1"/>
    </source>
</evidence>
<dbReference type="Pfam" id="PF03448">
    <property type="entry name" value="MgtE_N"/>
    <property type="match status" value="1"/>
</dbReference>
<sequence length="202" mass="21590">MANPKPKARKRRRRGRGILLLISSLLIGSAMVRIGGDAGRAFAVENKHDTATNDAHAATPAKGCAPPPDMAEMLKLFQQREDRLKTREAQMQERMQALAVADAQIARKMAELTAAESALRDTLALADSAAETDITTLTAVYENMKPKDAAALFEEMDPDFAAGFLARMRPDAAAGIMTGLSPAAAYTISVVLAGRNANVPKN</sequence>
<comment type="caution">
    <text evidence="2">The sequence shown here is derived from an EMBL/GenBank/DDBJ whole genome shotgun (WGS) entry which is preliminary data.</text>
</comment>
<accession>A0A2V4N0N8</accession>
<dbReference type="SUPFAM" id="SSF158791">
    <property type="entry name" value="MgtE N-terminal domain-like"/>
    <property type="match status" value="1"/>
</dbReference>
<dbReference type="InterPro" id="IPR006668">
    <property type="entry name" value="Mg_transptr_MgtE_intracell_dom"/>
</dbReference>